<dbReference type="OrthoDB" id="513408at2"/>
<keyword evidence="1" id="KW-0663">Pyridoxal phosphate</keyword>
<keyword evidence="3" id="KW-0456">Lyase</keyword>
<proteinExistence type="predicted"/>
<dbReference type="Gene3D" id="3.90.1150.10">
    <property type="entry name" value="Aspartate Aminotransferase, domain 1"/>
    <property type="match status" value="1"/>
</dbReference>
<evidence type="ECO:0000313" key="3">
    <source>
        <dbReference type="EMBL" id="PPK84127.1"/>
    </source>
</evidence>
<evidence type="ECO:0000256" key="1">
    <source>
        <dbReference type="ARBA" id="ARBA00022898"/>
    </source>
</evidence>
<dbReference type="InterPro" id="IPR000192">
    <property type="entry name" value="Aminotrans_V_dom"/>
</dbReference>
<accession>A0A2S6I039</accession>
<comment type="caution">
    <text evidence="3">The sequence shown here is derived from an EMBL/GenBank/DDBJ whole genome shotgun (WGS) entry which is preliminary data.</text>
</comment>
<dbReference type="AlphaFoldDB" id="A0A2S6I039"/>
<protein>
    <submittedName>
        <fullName evidence="3">Selenocysteine lyase/cysteine desulfurase</fullName>
    </submittedName>
</protein>
<reference evidence="3 4" key="1">
    <citation type="submission" date="2018-02" db="EMBL/GenBank/DDBJ databases">
        <title>Genomic Encyclopedia of Archaeal and Bacterial Type Strains, Phase II (KMG-II): from individual species to whole genera.</title>
        <authorList>
            <person name="Goeker M."/>
        </authorList>
    </citation>
    <scope>NUCLEOTIDE SEQUENCE [LARGE SCALE GENOMIC DNA]</scope>
    <source>
        <strain evidence="3 4">DSM 29526</strain>
    </source>
</reference>
<dbReference type="SUPFAM" id="SSF53383">
    <property type="entry name" value="PLP-dependent transferases"/>
    <property type="match status" value="1"/>
</dbReference>
<evidence type="ECO:0000313" key="4">
    <source>
        <dbReference type="Proteomes" id="UP000237662"/>
    </source>
</evidence>
<name>A0A2S6I039_9BACT</name>
<dbReference type="InterPro" id="IPR015422">
    <property type="entry name" value="PyrdxlP-dep_Trfase_small"/>
</dbReference>
<dbReference type="InterPro" id="IPR015421">
    <property type="entry name" value="PyrdxlP-dep_Trfase_major"/>
</dbReference>
<organism evidence="3 4">
    <name type="scientific">Neolewinella xylanilytica</name>
    <dbReference type="NCBI Taxonomy" id="1514080"/>
    <lineage>
        <taxon>Bacteria</taxon>
        <taxon>Pseudomonadati</taxon>
        <taxon>Bacteroidota</taxon>
        <taxon>Saprospiria</taxon>
        <taxon>Saprospirales</taxon>
        <taxon>Lewinellaceae</taxon>
        <taxon>Neolewinella</taxon>
    </lineage>
</organism>
<dbReference type="Proteomes" id="UP000237662">
    <property type="component" value="Unassembled WGS sequence"/>
</dbReference>
<feature type="domain" description="Aminotransferase class V" evidence="2">
    <location>
        <begin position="49"/>
        <end position="351"/>
    </location>
</feature>
<dbReference type="Gene3D" id="3.40.640.10">
    <property type="entry name" value="Type I PLP-dependent aspartate aminotransferase-like (Major domain)"/>
    <property type="match status" value="1"/>
</dbReference>
<dbReference type="Pfam" id="PF00266">
    <property type="entry name" value="Aminotran_5"/>
    <property type="match status" value="1"/>
</dbReference>
<dbReference type="EMBL" id="PTJC01000009">
    <property type="protein sequence ID" value="PPK84127.1"/>
    <property type="molecule type" value="Genomic_DNA"/>
</dbReference>
<keyword evidence="4" id="KW-1185">Reference proteome</keyword>
<gene>
    <name evidence="3" type="ORF">CLV84_4278</name>
</gene>
<dbReference type="PANTHER" id="PTHR43586">
    <property type="entry name" value="CYSTEINE DESULFURASE"/>
    <property type="match status" value="1"/>
</dbReference>
<dbReference type="RefSeq" id="WP_104421833.1">
    <property type="nucleotide sequence ID" value="NZ_PTJC01000009.1"/>
</dbReference>
<evidence type="ECO:0000259" key="2">
    <source>
        <dbReference type="Pfam" id="PF00266"/>
    </source>
</evidence>
<dbReference type="InterPro" id="IPR015424">
    <property type="entry name" value="PyrdxlP-dep_Trfase"/>
</dbReference>
<sequence length="382" mass="42623">MRCQRQLFSLPADECYLNGASRSPQLIAAADAARDALKWREHNSGMPIEQFFQPVAKLRKSFARLIGSEEADRVALIPAASYGIATVAKNLPLGPGQEVVVAQDQFPSNYYAWHRRCDESHARLVTVAKPSGKESWSDRILEAITIRTAAVAIAQIHWSDGSVFDLEAIRRRTDEVGAWLVVDGTQSLGAYPFDVKRIRPDALIAGGYKWLLGPYGCGYAWYGPRMDGGVPLEENWINRSGSDDFTRLAAYQSEYRPLAARYSVGEHSNFISIPMQQAGMDLLLSWQAEAVQTYIQQLWQSIDAELDRSGLRLPDGCAYHLVGLRLPDHIQMEALKSALATRKISVSYRGELVRVAPHVYNSEADMEQFAAAIRRCCQTTRT</sequence>
<dbReference type="PANTHER" id="PTHR43586:SF15">
    <property type="entry name" value="BLR3095 PROTEIN"/>
    <property type="match status" value="1"/>
</dbReference>
<dbReference type="GO" id="GO:0016829">
    <property type="term" value="F:lyase activity"/>
    <property type="evidence" value="ECO:0007669"/>
    <property type="project" value="UniProtKB-KW"/>
</dbReference>